<feature type="transmembrane region" description="Helical" evidence="8">
    <location>
        <begin position="326"/>
        <end position="350"/>
    </location>
</feature>
<evidence type="ECO:0000256" key="5">
    <source>
        <dbReference type="ARBA" id="ARBA00022989"/>
    </source>
</evidence>
<keyword evidence="4 8" id="KW-0812">Transmembrane</keyword>
<dbReference type="InterPro" id="IPR004681">
    <property type="entry name" value="TRAP_DctM"/>
</dbReference>
<dbReference type="GO" id="GO:0022857">
    <property type="term" value="F:transmembrane transporter activity"/>
    <property type="evidence" value="ECO:0007669"/>
    <property type="project" value="UniProtKB-UniRule"/>
</dbReference>
<feature type="transmembrane region" description="Helical" evidence="8">
    <location>
        <begin position="274"/>
        <end position="292"/>
    </location>
</feature>
<evidence type="ECO:0000256" key="1">
    <source>
        <dbReference type="ARBA" id="ARBA00004429"/>
    </source>
</evidence>
<feature type="transmembrane region" description="Helical" evidence="8">
    <location>
        <begin position="46"/>
        <end position="69"/>
    </location>
</feature>
<feature type="transmembrane region" description="Helical" evidence="8">
    <location>
        <begin position="298"/>
        <end position="314"/>
    </location>
</feature>
<feature type="transmembrane region" description="Helical" evidence="8">
    <location>
        <begin position="419"/>
        <end position="442"/>
    </location>
</feature>
<feature type="transmembrane region" description="Helical" evidence="8">
    <location>
        <begin position="90"/>
        <end position="114"/>
    </location>
</feature>
<dbReference type="GO" id="GO:0005886">
    <property type="term" value="C:plasma membrane"/>
    <property type="evidence" value="ECO:0007669"/>
    <property type="project" value="UniProtKB-SubCell"/>
</dbReference>
<keyword evidence="11" id="KW-1185">Reference proteome</keyword>
<evidence type="ECO:0000256" key="4">
    <source>
        <dbReference type="ARBA" id="ARBA00022692"/>
    </source>
</evidence>
<dbReference type="OrthoDB" id="9790209at2"/>
<keyword evidence="5 8" id="KW-1133">Transmembrane helix</keyword>
<evidence type="ECO:0000256" key="8">
    <source>
        <dbReference type="SAM" id="Phobius"/>
    </source>
</evidence>
<protein>
    <submittedName>
        <fullName evidence="10">TRAP transporter DctM subunit</fullName>
    </submittedName>
</protein>
<dbReference type="EMBL" id="CP003742">
    <property type="protein sequence ID" value="AGI74142.1"/>
    <property type="molecule type" value="Genomic_DNA"/>
</dbReference>
<feature type="transmembrane region" description="Helical" evidence="8">
    <location>
        <begin position="370"/>
        <end position="398"/>
    </location>
</feature>
<dbReference type="AlphaFoldDB" id="M9RPM4"/>
<dbReference type="eggNOG" id="COG1593">
    <property type="taxonomic scope" value="Bacteria"/>
</dbReference>
<proteinExistence type="predicted"/>
<gene>
    <name evidence="10" type="primary">dctM5</name>
    <name evidence="10" type="ORF">OA238_c42340</name>
</gene>
<accession>M9RPM4</accession>
<dbReference type="HOGENOM" id="CLU_019824_4_1_5"/>
<comment type="function">
    <text evidence="7">Part of the tripartite ATP-independent periplasmic (TRAP) transport system.</text>
</comment>
<dbReference type="Pfam" id="PF06808">
    <property type="entry name" value="DctM"/>
    <property type="match status" value="1"/>
</dbReference>
<feature type="domain" description="TRAP C4-dicarboxylate transport system permease DctM subunit" evidence="9">
    <location>
        <begin position="8"/>
        <end position="474"/>
    </location>
</feature>
<feature type="transmembrane region" description="Helical" evidence="8">
    <location>
        <begin position="134"/>
        <end position="157"/>
    </location>
</feature>
<keyword evidence="7" id="KW-0813">Transport</keyword>
<keyword evidence="2" id="KW-1003">Cell membrane</keyword>
<keyword evidence="6 8" id="KW-0472">Membrane</keyword>
<comment type="subcellular location">
    <subcellularLocation>
        <location evidence="1 7">Cell inner membrane</location>
        <topology evidence="1 7">Multi-pass membrane protein</topology>
    </subcellularLocation>
</comment>
<evidence type="ECO:0000256" key="6">
    <source>
        <dbReference type="ARBA" id="ARBA00023136"/>
    </source>
</evidence>
<reference evidence="10 11" key="1">
    <citation type="journal article" date="2013" name="PLoS ONE">
        <title>Poles Apart: Arctic and Antarctic Octadecabacter strains Share High Genome Plasticity and a New Type of Xanthorhodopsin.</title>
        <authorList>
            <person name="Vollmers J."/>
            <person name="Voget S."/>
            <person name="Dietrich S."/>
            <person name="Gollnow K."/>
            <person name="Smits M."/>
            <person name="Meyer K."/>
            <person name="Brinkhoff T."/>
            <person name="Simon M."/>
            <person name="Daniel R."/>
        </authorList>
    </citation>
    <scope>NUCLEOTIDE SEQUENCE [LARGE SCALE GENOMIC DNA]</scope>
    <source>
        <strain evidence="10 11">238</strain>
    </source>
</reference>
<dbReference type="PANTHER" id="PTHR33362:SF2">
    <property type="entry name" value="TRAP TRANSPORTER LARGE PERMEASE PROTEIN"/>
    <property type="match status" value="1"/>
</dbReference>
<evidence type="ECO:0000313" key="11">
    <source>
        <dbReference type="Proteomes" id="UP000004688"/>
    </source>
</evidence>
<dbReference type="Proteomes" id="UP000004688">
    <property type="component" value="Chromosome"/>
</dbReference>
<evidence type="ECO:0000259" key="9">
    <source>
        <dbReference type="Pfam" id="PF06808"/>
    </source>
</evidence>
<dbReference type="RefSeq" id="WP_015497108.1">
    <property type="nucleotide sequence ID" value="NC_020908.1"/>
</dbReference>
<sequence>MSSTAALVFVALLFLATPVAHALLLASGIAMVSLEAIFLYEGILNLYRPTASFPMLAIPFFILAGDLMMSGRFGEYLMTFSRTLVGHMKGGLAQVSVVGSLFFGGVSGSAVADASAMGNALIPTQKKQGYPEGFSAAVNASSSTISVLIPPSIPLILYGLVTETSIPKLFLAGIVPGVMLTVIIFVVCYAISNIRDLPRSPVEEKNRLSLSTLFDRRDALMIVVATGALIWLATTGIISIWLVLLAGVVIAGLHTTFVSRRFAWGKLPADLGKAVPALIMPIMIVILAKGGVVTPTEISVFAVVYALFVGSVIYRDLTSAIVLRCILTAGMMTGVIMLVIMGSSVLQWILSFERVPENLAGFMLETLKSPWAIILAMNVLMIMIGTFLDLPAAVLLLAPIFSTVAAKIGMDPIQLGVMMVVNLAIGLYTPPVGTTLFVSVAIERVPMGAVVKHLLPFYVAALVVLALVSFVPGITTVFL</sequence>
<organism evidence="10 11">
    <name type="scientific">Octadecabacter arcticus 238</name>
    <dbReference type="NCBI Taxonomy" id="391616"/>
    <lineage>
        <taxon>Bacteria</taxon>
        <taxon>Pseudomonadati</taxon>
        <taxon>Pseudomonadota</taxon>
        <taxon>Alphaproteobacteria</taxon>
        <taxon>Rhodobacterales</taxon>
        <taxon>Roseobacteraceae</taxon>
        <taxon>Octadecabacter</taxon>
    </lineage>
</organism>
<evidence type="ECO:0000256" key="7">
    <source>
        <dbReference type="RuleBase" id="RU369079"/>
    </source>
</evidence>
<evidence type="ECO:0000313" key="10">
    <source>
        <dbReference type="EMBL" id="AGI74142.1"/>
    </source>
</evidence>
<dbReference type="PIRSF" id="PIRSF006066">
    <property type="entry name" value="HI0050"/>
    <property type="match status" value="1"/>
</dbReference>
<feature type="transmembrane region" description="Helical" evidence="8">
    <location>
        <begin position="169"/>
        <end position="192"/>
    </location>
</feature>
<evidence type="ECO:0000256" key="2">
    <source>
        <dbReference type="ARBA" id="ARBA00022475"/>
    </source>
</evidence>
<dbReference type="PANTHER" id="PTHR33362">
    <property type="entry name" value="SIALIC ACID TRAP TRANSPORTER PERMEASE PROTEIN SIAT-RELATED"/>
    <property type="match status" value="1"/>
</dbReference>
<dbReference type="InterPro" id="IPR010656">
    <property type="entry name" value="DctM"/>
</dbReference>
<keyword evidence="3 7" id="KW-0997">Cell inner membrane</keyword>
<feature type="transmembrane region" description="Helical" evidence="8">
    <location>
        <begin position="220"/>
        <end position="253"/>
    </location>
</feature>
<dbReference type="STRING" id="391616.OA238_c42340"/>
<dbReference type="KEGG" id="oar:OA238_c42340"/>
<evidence type="ECO:0000256" key="3">
    <source>
        <dbReference type="ARBA" id="ARBA00022519"/>
    </source>
</evidence>
<feature type="transmembrane region" description="Helical" evidence="8">
    <location>
        <begin position="454"/>
        <end position="478"/>
    </location>
</feature>
<name>M9RPM4_9RHOB</name>